<dbReference type="Gene3D" id="3.40.50.410">
    <property type="entry name" value="von Willebrand factor, type A domain"/>
    <property type="match status" value="1"/>
</dbReference>
<evidence type="ECO:0000256" key="1">
    <source>
        <dbReference type="SAM" id="Phobius"/>
    </source>
</evidence>
<keyword evidence="1" id="KW-0472">Membrane</keyword>
<name>A0A261F1E5_9BIFI</name>
<keyword evidence="1" id="KW-1133">Transmembrane helix</keyword>
<dbReference type="EMBL" id="MWWQ01000005">
    <property type="protein sequence ID" value="OZG52895.1"/>
    <property type="molecule type" value="Genomic_DNA"/>
</dbReference>
<evidence type="ECO:0000313" key="2">
    <source>
        <dbReference type="EMBL" id="OZG52895.1"/>
    </source>
</evidence>
<feature type="transmembrane region" description="Helical" evidence="1">
    <location>
        <begin position="74"/>
        <end position="92"/>
    </location>
</feature>
<protein>
    <submittedName>
        <fullName evidence="2">VWA domain-containing protein</fullName>
    </submittedName>
</protein>
<dbReference type="SUPFAM" id="SSF53300">
    <property type="entry name" value="vWA-like"/>
    <property type="match status" value="1"/>
</dbReference>
<feature type="transmembrane region" description="Helical" evidence="1">
    <location>
        <begin position="347"/>
        <end position="367"/>
    </location>
</feature>
<comment type="caution">
    <text evidence="2">The sequence shown here is derived from an EMBL/GenBank/DDBJ whole genome shotgun (WGS) entry which is preliminary data.</text>
</comment>
<evidence type="ECO:0000313" key="3">
    <source>
        <dbReference type="Proteomes" id="UP000216454"/>
    </source>
</evidence>
<dbReference type="OrthoDB" id="4623238at2"/>
<keyword evidence="3" id="KW-1185">Reference proteome</keyword>
<proteinExistence type="predicted"/>
<dbReference type="InterPro" id="IPR036465">
    <property type="entry name" value="vWFA_dom_sf"/>
</dbReference>
<sequence length="369" mass="39905">MQSLQISPFAHFTLRWPVAGVAVLIVLFVAWAVCRRHSARKTLLPGADVPPAWTLDDDMSGSLVDKRYRRWLRWNKAAVALLAAAGIAAAGLCARPSTIDRDTTDAARRDIVLCLDVSASTLPYDAQILSTYQSLVDHFSGERIGLSIFNSTSRTVFPLTDDYSLVKDQLEYASGLLQHVTSQESLDSMSDTDFNNLLAWLDGTENVTDASSLIGDGLVSCATMLPEFVLNADRKAADSATSTADRTGMILLATDNMTAGTELYTLQQGMDLAHQSGIAVDGLYAGDPSLVYSSEAQEMQNLIQTNGGVYEAATSDDAVDNLVRDIDSRSKASDETSQRADLRDSPALLLAALALLWMLYLAIEGALKR</sequence>
<dbReference type="RefSeq" id="WP_094690816.1">
    <property type="nucleotide sequence ID" value="NZ_MWWQ01000005.1"/>
</dbReference>
<keyword evidence="1" id="KW-0812">Transmembrane</keyword>
<accession>A0A261F1E5</accession>
<gene>
    <name evidence="2" type="ORF">PSSU_0513</name>
</gene>
<organism evidence="2 3">
    <name type="scientific">Pseudoscardovia suis</name>
    <dbReference type="NCBI Taxonomy" id="987063"/>
    <lineage>
        <taxon>Bacteria</taxon>
        <taxon>Bacillati</taxon>
        <taxon>Actinomycetota</taxon>
        <taxon>Actinomycetes</taxon>
        <taxon>Bifidobacteriales</taxon>
        <taxon>Bifidobacteriaceae</taxon>
        <taxon>Pseudoscardovia</taxon>
    </lineage>
</organism>
<reference evidence="2 3" key="1">
    <citation type="journal article" date="2017" name="BMC Genomics">
        <title>Comparative genomic and phylogenomic analyses of the Bifidobacteriaceae family.</title>
        <authorList>
            <person name="Lugli G.A."/>
            <person name="Milani C."/>
            <person name="Turroni F."/>
            <person name="Duranti S."/>
            <person name="Mancabelli L."/>
            <person name="Mangifesta M."/>
            <person name="Ferrario C."/>
            <person name="Modesto M."/>
            <person name="Mattarelli P."/>
            <person name="Jiri K."/>
            <person name="van Sinderen D."/>
            <person name="Ventura M."/>
        </authorList>
    </citation>
    <scope>NUCLEOTIDE SEQUENCE [LARGE SCALE GENOMIC DNA]</scope>
    <source>
        <strain evidence="2 3">DSM 24744</strain>
    </source>
</reference>
<dbReference type="AlphaFoldDB" id="A0A261F1E5"/>
<feature type="transmembrane region" description="Helical" evidence="1">
    <location>
        <begin position="14"/>
        <end position="34"/>
    </location>
</feature>
<dbReference type="Proteomes" id="UP000216454">
    <property type="component" value="Unassembled WGS sequence"/>
</dbReference>